<dbReference type="GO" id="GO:0016989">
    <property type="term" value="F:sigma factor antagonist activity"/>
    <property type="evidence" value="ECO:0007669"/>
    <property type="project" value="TreeGrafter"/>
</dbReference>
<reference evidence="3 4" key="1">
    <citation type="submission" date="2020-08" db="EMBL/GenBank/DDBJ databases">
        <title>Genomic Encyclopedia of Type Strains, Phase IV (KMG-IV): sequencing the most valuable type-strain genomes for metagenomic binning, comparative biology and taxonomic classification.</title>
        <authorList>
            <person name="Goeker M."/>
        </authorList>
    </citation>
    <scope>NUCLEOTIDE SEQUENCE [LARGE SCALE GENOMIC DNA]</scope>
    <source>
        <strain evidence="3 4">DSM 105074</strain>
    </source>
</reference>
<name>A0A840TRA2_9BACT</name>
<organism evidence="3 4">
    <name type="scientific">Rhabdobacter roseus</name>
    <dbReference type="NCBI Taxonomy" id="1655419"/>
    <lineage>
        <taxon>Bacteria</taxon>
        <taxon>Pseudomonadati</taxon>
        <taxon>Bacteroidota</taxon>
        <taxon>Cytophagia</taxon>
        <taxon>Cytophagales</taxon>
        <taxon>Cytophagaceae</taxon>
        <taxon>Rhabdobacter</taxon>
    </lineage>
</organism>
<dbReference type="PANTHER" id="PTHR30273">
    <property type="entry name" value="PERIPLASMIC SIGNAL SENSOR AND SIGMA FACTOR ACTIVATOR FECR-RELATED"/>
    <property type="match status" value="1"/>
</dbReference>
<gene>
    <name evidence="3" type="ORF">HNQ92_004581</name>
</gene>
<dbReference type="RefSeq" id="WP_184177520.1">
    <property type="nucleotide sequence ID" value="NZ_JACHGF010000009.1"/>
</dbReference>
<sequence length="327" mass="37336">MNYLSYEIDDFCQDSDFIGWVLAPGPESDAFWRSFLEKYPHKAAAVQAAAERVRLFQFQEIEPQPSDLNRLRERIWNDLETPVLRLSWWQKPAFRVAATVAVLLVSLGVLWWSRVPGASQTFQTDYGQVQRIELSDGSVVTLNAHSSLKVVENLKDQPVREVWLTGEAYFAVAKRQGGKFIVHTPEASIEVLGTEFNVNTRRQQTKVVLQEGKIQLLTDQAPALTMKPGDMATVKENDQAVQLQIVQPEHYNAWKESYLVLDDRPVTEIVDMLEDTYGLRVQFENKVLLSKKLTGKLSLKEMDDFIENLSTILDTDVEKTTDGYLLR</sequence>
<evidence type="ECO:0000259" key="1">
    <source>
        <dbReference type="Pfam" id="PF04773"/>
    </source>
</evidence>
<dbReference type="InterPro" id="IPR012373">
    <property type="entry name" value="Ferrdict_sens_TM"/>
</dbReference>
<evidence type="ECO:0000259" key="2">
    <source>
        <dbReference type="Pfam" id="PF16344"/>
    </source>
</evidence>
<evidence type="ECO:0000313" key="4">
    <source>
        <dbReference type="Proteomes" id="UP000557307"/>
    </source>
</evidence>
<evidence type="ECO:0000313" key="3">
    <source>
        <dbReference type="EMBL" id="MBB5286421.1"/>
    </source>
</evidence>
<comment type="caution">
    <text evidence="3">The sequence shown here is derived from an EMBL/GenBank/DDBJ whole genome shotgun (WGS) entry which is preliminary data.</text>
</comment>
<dbReference type="InterPro" id="IPR032508">
    <property type="entry name" value="FecR_C"/>
</dbReference>
<dbReference type="Pfam" id="PF04773">
    <property type="entry name" value="FecR"/>
    <property type="match status" value="1"/>
</dbReference>
<dbReference type="PANTHER" id="PTHR30273:SF2">
    <property type="entry name" value="PROTEIN FECR"/>
    <property type="match status" value="1"/>
</dbReference>
<protein>
    <submittedName>
        <fullName evidence="3">Ferric-dicitrate binding protein FerR (Iron transport regulator)</fullName>
    </submittedName>
</protein>
<feature type="domain" description="FecR protein" evidence="1">
    <location>
        <begin position="121"/>
        <end position="214"/>
    </location>
</feature>
<feature type="domain" description="Protein FecR C-terminal" evidence="2">
    <location>
        <begin position="258"/>
        <end position="318"/>
    </location>
</feature>
<dbReference type="PIRSF" id="PIRSF018266">
    <property type="entry name" value="FecR"/>
    <property type="match status" value="1"/>
</dbReference>
<dbReference type="Gene3D" id="2.60.120.1440">
    <property type="match status" value="1"/>
</dbReference>
<dbReference type="InterPro" id="IPR006860">
    <property type="entry name" value="FecR"/>
</dbReference>
<dbReference type="Gene3D" id="3.55.50.30">
    <property type="match status" value="1"/>
</dbReference>
<dbReference type="EMBL" id="JACHGF010000009">
    <property type="protein sequence ID" value="MBB5286421.1"/>
    <property type="molecule type" value="Genomic_DNA"/>
</dbReference>
<dbReference type="Proteomes" id="UP000557307">
    <property type="component" value="Unassembled WGS sequence"/>
</dbReference>
<keyword evidence="4" id="KW-1185">Reference proteome</keyword>
<dbReference type="AlphaFoldDB" id="A0A840TRA2"/>
<proteinExistence type="predicted"/>
<accession>A0A840TRA2</accession>
<dbReference type="Pfam" id="PF16344">
    <property type="entry name" value="FecR_C"/>
    <property type="match status" value="1"/>
</dbReference>